<evidence type="ECO:0000256" key="3">
    <source>
        <dbReference type="ARBA" id="ARBA00021146"/>
    </source>
</evidence>
<evidence type="ECO:0000313" key="8">
    <source>
        <dbReference type="EMBL" id="KAF4746182.1"/>
    </source>
</evidence>
<dbReference type="PROSITE" id="PS50896">
    <property type="entry name" value="LISH"/>
    <property type="match status" value="1"/>
</dbReference>
<dbReference type="GO" id="GO:0097542">
    <property type="term" value="C:ciliary tip"/>
    <property type="evidence" value="ECO:0007669"/>
    <property type="project" value="TreeGrafter"/>
</dbReference>
<feature type="domain" description="ARMC9 CTLH-like" evidence="7">
    <location>
        <begin position="455"/>
        <end position="584"/>
    </location>
</feature>
<reference evidence="8 9" key="1">
    <citation type="submission" date="2020-04" db="EMBL/GenBank/DDBJ databases">
        <title>Perkinsus olseni comparative genomics.</title>
        <authorList>
            <person name="Bogema D.R."/>
        </authorList>
    </citation>
    <scope>NUCLEOTIDE SEQUENCE [LARGE SCALE GENOMIC DNA]</scope>
    <source>
        <strain evidence="8">ATCC PRA-205</strain>
    </source>
</reference>
<dbReference type="InterPro" id="IPR006594">
    <property type="entry name" value="LisH"/>
</dbReference>
<dbReference type="PANTHER" id="PTHR14881:SF4">
    <property type="entry name" value="LISH DOMAIN-CONTAINING PROTEIN ARMC9"/>
    <property type="match status" value="1"/>
</dbReference>
<evidence type="ECO:0000256" key="2">
    <source>
        <dbReference type="ARBA" id="ARBA00004120"/>
    </source>
</evidence>
<evidence type="ECO:0000256" key="6">
    <source>
        <dbReference type="SAM" id="MobiDB-lite"/>
    </source>
</evidence>
<feature type="compositionally biased region" description="Polar residues" evidence="6">
    <location>
        <begin position="318"/>
        <end position="346"/>
    </location>
</feature>
<organism evidence="8 9">
    <name type="scientific">Perkinsus olseni</name>
    <name type="common">Perkinsus atlanticus</name>
    <dbReference type="NCBI Taxonomy" id="32597"/>
    <lineage>
        <taxon>Eukaryota</taxon>
        <taxon>Sar</taxon>
        <taxon>Alveolata</taxon>
        <taxon>Perkinsozoa</taxon>
        <taxon>Perkinsea</taxon>
        <taxon>Perkinsida</taxon>
        <taxon>Perkinsidae</taxon>
        <taxon>Perkinsus</taxon>
    </lineage>
</organism>
<proteinExistence type="predicted"/>
<evidence type="ECO:0000259" key="7">
    <source>
        <dbReference type="Pfam" id="PF23138"/>
    </source>
</evidence>
<dbReference type="GO" id="GO:0036064">
    <property type="term" value="C:ciliary basal body"/>
    <property type="evidence" value="ECO:0007669"/>
    <property type="project" value="InterPro"/>
</dbReference>
<sequence>MIAHQTPIDSGYCDFPKVDLIVLCLLMYCGGADQNDPESEPNPSVVSSADHRPPPPPWRPAPAPTTVALEEVHSKLDVLLRTNQWLVDEIMAQRGDIRDLRDECDELRKCVNSLGFREGGDRKPTGGSCDDLATEEENALRSDLLRAKLELNERQRVEGRLRAQEACKNAAVQSMETITRDNRVVLSDDVMWRTPGGLCVVGKYSVTSTACSEQESERTAACGYNPQTPSSFYGSTCLPTTEGSFGGYQYHTDAEGLNYAELPQECYETVDEDSYGCEDSYQGYIFYAVSVIMSEDLTTTVAGEGATTPENRDGDTENPVTNGVVENSSAAKDPSSEPTTEPAQSETENEGMQCVDTAVNGHHEEEPLPAGDGSLEPEKGCEAMELDGWTTLDFGNQMTELIVIEAVKEYLAHHCLIETLDMFTRESKALKVRESATLAGANGDPTEPSDEPASRGLLAAFDRDDQAMFFQLWQSSIPPAVRIKKSLLEFRLRVYFFTKACLEGKGHRPVSRINRSQADHDWSAYTVFLGRQRRLSDDSLAELMPYYVLPYIDNPQTHELTKHIFTEEWRGGVRAELEETVNNIPPGRRRVPLLYSIAKVQQVDHGFSPTNAAREAEIYGHPPDDSPTSHASAADPEMAADLYRLAEIGIRALQSDPSSEFAHDPRKVMEAHHNLERMRSGSQALLFGTATSIDQVREPPYQHHLADGLEDLPISKLPVPRTPSSAGSSRRRDLRYRQGLEEGKSAAAVSSVPPAQCPPIDIQQLSHYLHSMRDSSEAMIPALRSIVRHIASPYEPIRKRRSCIFGLIGLGALGDPATTGDTLLLDLLCSPDVIVSDLAACMIGIISCEAIGRWFMAAESSVIVQLVHNMLQAPCDSPAFMHSLAALQRLSMRYNAQTVMLRENVVENMMGRIEQGMMSRFGVRWGLALVVCLCNRQEGIRRLSSDQGFLEVLVSLITSDDNYICESTYELIGYLLVGAPSDISLSVRREFEALDIVQVVEDQLDAISRDPQSDYLACQLQDLLGRFRQRSARPTESLMDRKPEDDATDTACYLSEEDLSPLLIKHWRQLPPNDLIVCHFNVNSTMAQGKGVISRQQAQYAAFIKRVNNNSLPLIRSTLLKASPRKHKGDPKRKPVNNNGRRPGQQPARSRPSRLSGMPQHGEPGGGQRSGRRR</sequence>
<protein>
    <recommendedName>
        <fullName evidence="3">LisH domain-containing protein ARMC9</fullName>
    </recommendedName>
</protein>
<comment type="subcellular location">
    <subcellularLocation>
        <location evidence="2">Cytoplasm</location>
        <location evidence="2">Cytoskeleton</location>
        <location evidence="2">Cilium basal body</location>
    </subcellularLocation>
    <subcellularLocation>
        <location evidence="1">Cytoplasm</location>
        <location evidence="1">Cytoskeleton</location>
        <location evidence="1">Microtubule organizing center</location>
        <location evidence="1">Centrosome</location>
        <location evidence="1">Centriole</location>
    </subcellularLocation>
</comment>
<comment type="caution">
    <text evidence="8">The sequence shown here is derived from an EMBL/GenBank/DDBJ whole genome shotgun (WGS) entry which is preliminary data.</text>
</comment>
<evidence type="ECO:0000256" key="4">
    <source>
        <dbReference type="ARBA" id="ARBA00022794"/>
    </source>
</evidence>
<evidence type="ECO:0000256" key="5">
    <source>
        <dbReference type="ARBA" id="ARBA00023273"/>
    </source>
</evidence>
<feature type="compositionally biased region" description="Pro residues" evidence="6">
    <location>
        <begin position="54"/>
        <end position="63"/>
    </location>
</feature>
<feature type="region of interest" description="Disordered" evidence="6">
    <location>
        <begin position="303"/>
        <end position="351"/>
    </location>
</feature>
<dbReference type="GO" id="GO:0060271">
    <property type="term" value="P:cilium assembly"/>
    <property type="evidence" value="ECO:0007669"/>
    <property type="project" value="InterPro"/>
</dbReference>
<dbReference type="InterPro" id="IPR056327">
    <property type="entry name" value="ARMC9_CTLH-like_dom"/>
</dbReference>
<evidence type="ECO:0000313" key="9">
    <source>
        <dbReference type="Proteomes" id="UP000574390"/>
    </source>
</evidence>
<feature type="region of interest" description="Disordered" evidence="6">
    <location>
        <begin position="713"/>
        <end position="733"/>
    </location>
</feature>
<dbReference type="InterPro" id="IPR016024">
    <property type="entry name" value="ARM-type_fold"/>
</dbReference>
<dbReference type="AlphaFoldDB" id="A0A7J6TNG7"/>
<accession>A0A7J6TNG7</accession>
<gene>
    <name evidence="8" type="primary">ARMC9</name>
    <name evidence="8" type="ORF">FOZ62_007323</name>
</gene>
<keyword evidence="5" id="KW-0966">Cell projection</keyword>
<evidence type="ECO:0000256" key="1">
    <source>
        <dbReference type="ARBA" id="ARBA00004114"/>
    </source>
</evidence>
<dbReference type="PANTHER" id="PTHR14881">
    <property type="entry name" value="LISH DOMAIN-CONTAINING PROTEIN ARMC9"/>
    <property type="match status" value="1"/>
</dbReference>
<feature type="compositionally biased region" description="Basic residues" evidence="6">
    <location>
        <begin position="1123"/>
        <end position="1135"/>
    </location>
</feature>
<dbReference type="GO" id="GO:0005814">
    <property type="term" value="C:centriole"/>
    <property type="evidence" value="ECO:0007669"/>
    <property type="project" value="UniProtKB-SubCell"/>
</dbReference>
<dbReference type="Proteomes" id="UP000574390">
    <property type="component" value="Unassembled WGS sequence"/>
</dbReference>
<dbReference type="SUPFAM" id="SSF48371">
    <property type="entry name" value="ARM repeat"/>
    <property type="match status" value="1"/>
</dbReference>
<dbReference type="Pfam" id="PF23138">
    <property type="entry name" value="CTLH_Armc9"/>
    <property type="match status" value="1"/>
</dbReference>
<feature type="region of interest" description="Disordered" evidence="6">
    <location>
        <begin position="35"/>
        <end position="64"/>
    </location>
</feature>
<dbReference type="EMBL" id="JABANM010006281">
    <property type="protein sequence ID" value="KAF4746182.1"/>
    <property type="molecule type" value="Genomic_DNA"/>
</dbReference>
<dbReference type="Gene3D" id="1.25.10.10">
    <property type="entry name" value="Leucine-rich Repeat Variant"/>
    <property type="match status" value="1"/>
</dbReference>
<dbReference type="InterPro" id="IPR011989">
    <property type="entry name" value="ARM-like"/>
</dbReference>
<dbReference type="InterPro" id="IPR040369">
    <property type="entry name" value="ARMC9"/>
</dbReference>
<feature type="compositionally biased region" description="Gly residues" evidence="6">
    <location>
        <begin position="1163"/>
        <end position="1174"/>
    </location>
</feature>
<feature type="region of interest" description="Disordered" evidence="6">
    <location>
        <begin position="1120"/>
        <end position="1174"/>
    </location>
</feature>
<keyword evidence="4" id="KW-0970">Cilium biogenesis/degradation</keyword>
<name>A0A7J6TNG7_PEROL</name>